<dbReference type="FunFam" id="3.40.309.10:FF:000009">
    <property type="entry name" value="Aldehyde dehydrogenase A"/>
    <property type="match status" value="1"/>
</dbReference>
<organism evidence="5 6">
    <name type="scientific">Amycolatopsis rifamycinica</name>
    <dbReference type="NCBI Taxonomy" id="287986"/>
    <lineage>
        <taxon>Bacteria</taxon>
        <taxon>Bacillati</taxon>
        <taxon>Actinomycetota</taxon>
        <taxon>Actinomycetes</taxon>
        <taxon>Pseudonocardiales</taxon>
        <taxon>Pseudonocardiaceae</taxon>
        <taxon>Amycolatopsis</taxon>
    </lineage>
</organism>
<dbReference type="InterPro" id="IPR016162">
    <property type="entry name" value="Ald_DH_N"/>
</dbReference>
<dbReference type="SUPFAM" id="SSF53720">
    <property type="entry name" value="ALDH-like"/>
    <property type="match status" value="1"/>
</dbReference>
<comment type="caution">
    <text evidence="5">The sequence shown here is derived from an EMBL/GenBank/DDBJ whole genome shotgun (WGS) entry which is preliminary data.</text>
</comment>
<reference evidence="5 6" key="1">
    <citation type="submission" date="2014-05" db="EMBL/GenBank/DDBJ databases">
        <title>Draft genome sequence of Amycolatopsis rifamycinica DSM 46095.</title>
        <authorList>
            <person name="Lal R."/>
            <person name="Saxena A."/>
            <person name="Kumari R."/>
            <person name="Mukherjee U."/>
            <person name="Singh P."/>
            <person name="Sangwan N."/>
            <person name="Mahato N.K."/>
        </authorList>
    </citation>
    <scope>NUCLEOTIDE SEQUENCE [LARGE SCALE GENOMIC DNA]</scope>
    <source>
        <strain evidence="5 6">DSM 46095</strain>
    </source>
</reference>
<protein>
    <submittedName>
        <fullName evidence="5">Succinate-semialdehyde dehydrogenase</fullName>
    </submittedName>
</protein>
<dbReference type="GO" id="GO:0004030">
    <property type="term" value="F:aldehyde dehydrogenase [NAD(P)+] activity"/>
    <property type="evidence" value="ECO:0007669"/>
    <property type="project" value="InterPro"/>
</dbReference>
<dbReference type="CDD" id="cd07100">
    <property type="entry name" value="ALDH_SSADH1_GabD1"/>
    <property type="match status" value="1"/>
</dbReference>
<dbReference type="RefSeq" id="WP_043775168.1">
    <property type="nucleotide sequence ID" value="NZ_JMQI01000001.1"/>
</dbReference>
<evidence type="ECO:0000313" key="5">
    <source>
        <dbReference type="EMBL" id="KDN24220.1"/>
    </source>
</evidence>
<dbReference type="InterPro" id="IPR044148">
    <property type="entry name" value="ALDH_GabD1-like"/>
</dbReference>
<feature type="domain" description="Aldehyde dehydrogenase" evidence="4">
    <location>
        <begin position="2"/>
        <end position="449"/>
    </location>
</feature>
<comment type="similarity">
    <text evidence="1">Belongs to the aldehyde dehydrogenase family.</text>
</comment>
<sequence>MYSVTNPATGDLVDEIPNAADEEVREAIGRVHRGYAAWRARPVAGRAAIVLRAAELFAERADELAAIMTLEMGKRINEGRGEVGVVVDIFRYYGERGPDLLADEPLPIRGGEAVLTKEPIGALLGVMPWNFPCYQVARFVAPNLVLGNTILLKHASICPRSAIAIESVLRDAGVPPDAYVNVFASSRQVPWMLADPRLVGVSLTGSEQAGISVATEAGRNLKKCVLELGGSDPLIVLDTNDLDETVRTTATARMRNCGQSCNAPKRIIVLGELYEEFTDRFAKRVTEYYVPGDPADPSTTLPPLASSAAADEVATQIETAIREGATLRAGGHRIPGPGAYVEATVLTDVTPEMAAYHEEIFGPVALLFRAETEEEAVTLANDTPFGLGASVFAVDRTRAARVARGIEAGMVYVNKSGGSEADLPFGGIKRSGIGRELGALGIEEFMNKKPIRL</sequence>
<dbReference type="PANTHER" id="PTHR43217">
    <property type="entry name" value="SUCCINATE SEMIALDEHYDE DEHYDROGENASE [NAD(P)+] SAD"/>
    <property type="match status" value="1"/>
</dbReference>
<dbReference type="InterPro" id="IPR016161">
    <property type="entry name" value="Ald_DH/histidinol_DH"/>
</dbReference>
<keyword evidence="3" id="KW-0560">Oxidoreductase</keyword>
<evidence type="ECO:0000256" key="1">
    <source>
        <dbReference type="ARBA" id="ARBA00009986"/>
    </source>
</evidence>
<dbReference type="Proteomes" id="UP000027345">
    <property type="component" value="Unassembled WGS sequence"/>
</dbReference>
<dbReference type="InterPro" id="IPR047110">
    <property type="entry name" value="GABD/Sad-like"/>
</dbReference>
<dbReference type="Pfam" id="PF00171">
    <property type="entry name" value="Aldedh"/>
    <property type="match status" value="1"/>
</dbReference>
<evidence type="ECO:0000313" key="6">
    <source>
        <dbReference type="Proteomes" id="UP000027345"/>
    </source>
</evidence>
<evidence type="ECO:0000256" key="3">
    <source>
        <dbReference type="ARBA" id="ARBA00023002"/>
    </source>
</evidence>
<dbReference type="Gene3D" id="3.40.309.10">
    <property type="entry name" value="Aldehyde Dehydrogenase, Chain A, domain 2"/>
    <property type="match status" value="1"/>
</dbReference>
<dbReference type="InterPro" id="IPR016163">
    <property type="entry name" value="Ald_DH_C"/>
</dbReference>
<dbReference type="PANTHER" id="PTHR43217:SF2">
    <property type="entry name" value="SUCCINATE-SEMIALDEHYDE DEHYDROGENASE [NADP(+)]"/>
    <property type="match status" value="1"/>
</dbReference>
<gene>
    <name evidence="5" type="ORF">DV20_00575</name>
</gene>
<keyword evidence="6" id="KW-1185">Reference proteome</keyword>
<keyword evidence="2" id="KW-0521">NADP</keyword>
<dbReference type="GO" id="GO:0004777">
    <property type="term" value="F:succinate-semialdehyde dehydrogenase (NAD+) activity"/>
    <property type="evidence" value="ECO:0007669"/>
    <property type="project" value="TreeGrafter"/>
</dbReference>
<accession>A0A066UAV9</accession>
<dbReference type="OrthoDB" id="6882680at2"/>
<name>A0A066UAV9_9PSEU</name>
<dbReference type="STRING" id="287986.DV20_00575"/>
<dbReference type="Gene3D" id="3.40.605.10">
    <property type="entry name" value="Aldehyde Dehydrogenase, Chain A, domain 1"/>
    <property type="match status" value="1"/>
</dbReference>
<evidence type="ECO:0000259" key="4">
    <source>
        <dbReference type="Pfam" id="PF00171"/>
    </source>
</evidence>
<proteinExistence type="inferred from homology"/>
<dbReference type="EMBL" id="JMQI01000001">
    <property type="protein sequence ID" value="KDN24220.1"/>
    <property type="molecule type" value="Genomic_DNA"/>
</dbReference>
<dbReference type="InterPro" id="IPR015590">
    <property type="entry name" value="Aldehyde_DH_dom"/>
</dbReference>
<dbReference type="eggNOG" id="COG1012">
    <property type="taxonomic scope" value="Bacteria"/>
</dbReference>
<dbReference type="AlphaFoldDB" id="A0A066UAV9"/>
<evidence type="ECO:0000256" key="2">
    <source>
        <dbReference type="ARBA" id="ARBA00022857"/>
    </source>
</evidence>